<dbReference type="InterPro" id="IPR006563">
    <property type="entry name" value="POX_dom"/>
</dbReference>
<reference evidence="11 12" key="1">
    <citation type="submission" date="2019-12" db="EMBL/GenBank/DDBJ databases">
        <authorList>
            <person name="Alioto T."/>
            <person name="Alioto T."/>
            <person name="Gomez Garrido J."/>
        </authorList>
    </citation>
    <scope>NUCLEOTIDE SEQUENCE [LARGE SCALE GENOMIC DNA]</scope>
</reference>
<feature type="domain" description="Homeobox" evidence="10">
    <location>
        <begin position="430"/>
        <end position="493"/>
    </location>
</feature>
<dbReference type="SMART" id="SM00574">
    <property type="entry name" value="POX"/>
    <property type="match status" value="1"/>
</dbReference>
<evidence type="ECO:0000313" key="11">
    <source>
        <dbReference type="EMBL" id="CAA2982575.1"/>
    </source>
</evidence>
<feature type="DNA-binding region" description="Homeobox" evidence="8">
    <location>
        <begin position="432"/>
        <end position="494"/>
    </location>
</feature>
<proteinExistence type="inferred from homology"/>
<comment type="similarity">
    <text evidence="2">Belongs to the TALE/BELL homeobox family.</text>
</comment>
<dbReference type="CDD" id="cd00086">
    <property type="entry name" value="homeodomain"/>
    <property type="match status" value="1"/>
</dbReference>
<dbReference type="InterPro" id="IPR009057">
    <property type="entry name" value="Homeodomain-like_sf"/>
</dbReference>
<evidence type="ECO:0000256" key="1">
    <source>
        <dbReference type="ARBA" id="ARBA00004123"/>
    </source>
</evidence>
<dbReference type="InterPro" id="IPR050224">
    <property type="entry name" value="TALE_homeobox"/>
</dbReference>
<evidence type="ECO:0000313" key="12">
    <source>
        <dbReference type="Proteomes" id="UP000594638"/>
    </source>
</evidence>
<dbReference type="GO" id="GO:0005634">
    <property type="term" value="C:nucleus"/>
    <property type="evidence" value="ECO:0007669"/>
    <property type="project" value="UniProtKB-SubCell"/>
</dbReference>
<evidence type="ECO:0000256" key="3">
    <source>
        <dbReference type="ARBA" id="ARBA00023015"/>
    </source>
</evidence>
<sequence length="647" mass="70395">MAERFQPYHVPQQSRRDKLRVIAQTQPGCVENVQESANLVHLYDPSLMSSDLINCANLHHQRLDLGTTPCKQNSNVGTVTGGGGVKEKGMNLMGFVGGVNTISTAASSSSSATNHLYLDPQSSVQLSPSTIQDINGSPYIYTPQCLRVLDQSFHGSEVVVYKPEPLSITHEANCSSAATCQGLSLSLSSHHAHQSNLPLELNLQRYDYSMFSSNKVTGEYLVGGSSFGGDGEGCGGGGGGLGGSTSNELSRSSVPLGPFTGYASILKGSRFLKPAQQLLEELCFVSREIYAETIAPDSTLLDLPPLESLNGDEVVDDPLSCSDGGEQTGKKSRLLSMLHEVYRRYKQYYQQMVSVVASFESVAGLSHAAPFANMALKAMSKHFKCLRNVITDQLKFIKSHGPLSYERDGAQFGNSGGGTQSQRPFGFIDQPVWRPQRGLPERAVTVLRAWLFEHFLHPYPTDTDKIMLAKQTGLTRNQVSNWFINARVRLWKPMVEEIHMLETRQTQKAPQREEPSANRLNDNLPTSCPVECENSSNSMQRIENLQSKLTGNDLTGTHIGTEGPVNFPYDNLSHHVGIGMSSAGGSGGVSLTLGLHQNVGFSEAYPVNAARRFGLDSEGYVESGFAAQNRQFGRDIIGGQLLHDFVG</sequence>
<keyword evidence="7 8" id="KW-0539">Nucleus</keyword>
<dbReference type="InterPro" id="IPR001356">
    <property type="entry name" value="HD"/>
</dbReference>
<evidence type="ECO:0000256" key="7">
    <source>
        <dbReference type="ARBA" id="ARBA00023242"/>
    </source>
</evidence>
<protein>
    <submittedName>
        <fullName evidence="11">BEL1-like homeodomain 9</fullName>
    </submittedName>
</protein>
<dbReference type="SUPFAM" id="SSF46689">
    <property type="entry name" value="Homeodomain-like"/>
    <property type="match status" value="1"/>
</dbReference>
<evidence type="ECO:0000259" key="10">
    <source>
        <dbReference type="PROSITE" id="PS50071"/>
    </source>
</evidence>
<dbReference type="Pfam" id="PF07526">
    <property type="entry name" value="POX"/>
    <property type="match status" value="1"/>
</dbReference>
<keyword evidence="3" id="KW-0805">Transcription regulation</keyword>
<evidence type="ECO:0000256" key="6">
    <source>
        <dbReference type="ARBA" id="ARBA00023163"/>
    </source>
</evidence>
<keyword evidence="12" id="KW-1185">Reference proteome</keyword>
<dbReference type="FunFam" id="1.10.10.60:FF:000117">
    <property type="entry name" value="BEL1-like homeodomain protein 9"/>
    <property type="match status" value="1"/>
</dbReference>
<evidence type="ECO:0000256" key="9">
    <source>
        <dbReference type="SAM" id="MobiDB-lite"/>
    </source>
</evidence>
<dbReference type="PANTHER" id="PTHR11850">
    <property type="entry name" value="HOMEOBOX PROTEIN TRANSCRIPTION FACTORS"/>
    <property type="match status" value="1"/>
</dbReference>
<dbReference type="AlphaFoldDB" id="A0A8S0RRV8"/>
<evidence type="ECO:0000256" key="4">
    <source>
        <dbReference type="ARBA" id="ARBA00023125"/>
    </source>
</evidence>
<gene>
    <name evidence="11" type="ORF">OLEA9_A055527</name>
</gene>
<dbReference type="OrthoDB" id="10056939at2759"/>
<keyword evidence="5 8" id="KW-0371">Homeobox</keyword>
<dbReference type="PROSITE" id="PS50071">
    <property type="entry name" value="HOMEOBOX_2"/>
    <property type="match status" value="1"/>
</dbReference>
<accession>A0A8S0RRV8</accession>
<dbReference type="GO" id="GO:0006355">
    <property type="term" value="P:regulation of DNA-templated transcription"/>
    <property type="evidence" value="ECO:0007669"/>
    <property type="project" value="InterPro"/>
</dbReference>
<dbReference type="Proteomes" id="UP000594638">
    <property type="component" value="Unassembled WGS sequence"/>
</dbReference>
<comment type="subcellular location">
    <subcellularLocation>
        <location evidence="1 8">Nucleus</location>
    </subcellularLocation>
</comment>
<dbReference type="Pfam" id="PF05920">
    <property type="entry name" value="Homeobox_KN"/>
    <property type="match status" value="1"/>
</dbReference>
<feature type="region of interest" description="Disordered" evidence="9">
    <location>
        <begin position="504"/>
        <end position="527"/>
    </location>
</feature>
<dbReference type="EMBL" id="CACTIH010003700">
    <property type="protein sequence ID" value="CAA2982575.1"/>
    <property type="molecule type" value="Genomic_DNA"/>
</dbReference>
<dbReference type="Gramene" id="OE9A055527T2">
    <property type="protein sequence ID" value="OE9A055527C2"/>
    <property type="gene ID" value="OE9A055527"/>
</dbReference>
<evidence type="ECO:0000256" key="8">
    <source>
        <dbReference type="PROSITE-ProRule" id="PRU00108"/>
    </source>
</evidence>
<dbReference type="Gene3D" id="1.10.10.60">
    <property type="entry name" value="Homeodomain-like"/>
    <property type="match status" value="1"/>
</dbReference>
<dbReference type="GO" id="GO:0003677">
    <property type="term" value="F:DNA binding"/>
    <property type="evidence" value="ECO:0007669"/>
    <property type="project" value="UniProtKB-UniRule"/>
</dbReference>
<keyword evidence="6" id="KW-0804">Transcription</keyword>
<name>A0A8S0RRV8_OLEEU</name>
<dbReference type="InterPro" id="IPR008422">
    <property type="entry name" value="KN_HD"/>
</dbReference>
<comment type="caution">
    <text evidence="11">The sequence shown here is derived from an EMBL/GenBank/DDBJ whole genome shotgun (WGS) entry which is preliminary data.</text>
</comment>
<dbReference type="SMART" id="SM00389">
    <property type="entry name" value="HOX"/>
    <property type="match status" value="1"/>
</dbReference>
<evidence type="ECO:0000256" key="5">
    <source>
        <dbReference type="ARBA" id="ARBA00023155"/>
    </source>
</evidence>
<keyword evidence="4 8" id="KW-0238">DNA-binding</keyword>
<organism evidence="11 12">
    <name type="scientific">Olea europaea subsp. europaea</name>
    <dbReference type="NCBI Taxonomy" id="158383"/>
    <lineage>
        <taxon>Eukaryota</taxon>
        <taxon>Viridiplantae</taxon>
        <taxon>Streptophyta</taxon>
        <taxon>Embryophyta</taxon>
        <taxon>Tracheophyta</taxon>
        <taxon>Spermatophyta</taxon>
        <taxon>Magnoliopsida</taxon>
        <taxon>eudicotyledons</taxon>
        <taxon>Gunneridae</taxon>
        <taxon>Pentapetalae</taxon>
        <taxon>asterids</taxon>
        <taxon>lamiids</taxon>
        <taxon>Lamiales</taxon>
        <taxon>Oleaceae</taxon>
        <taxon>Oleeae</taxon>
        <taxon>Olea</taxon>
    </lineage>
</organism>
<evidence type="ECO:0000256" key="2">
    <source>
        <dbReference type="ARBA" id="ARBA00006454"/>
    </source>
</evidence>